<dbReference type="AlphaFoldDB" id="U9UJN7"/>
<evidence type="ECO:0000313" key="1">
    <source>
        <dbReference type="EMBL" id="ESA20619.1"/>
    </source>
</evidence>
<protein>
    <submittedName>
        <fullName evidence="1">Uncharacterized protein</fullName>
    </submittedName>
</protein>
<dbReference type="EMBL" id="KI277150">
    <property type="protein sequence ID" value="ESA20619.1"/>
    <property type="molecule type" value="Genomic_DNA"/>
</dbReference>
<dbReference type="VEuPathDB" id="FungiDB:RhiirFUN_019937"/>
<organism evidence="1">
    <name type="scientific">Rhizophagus irregularis (strain DAOM 181602 / DAOM 197198 / MUCL 43194)</name>
    <name type="common">Arbuscular mycorrhizal fungus</name>
    <name type="synonym">Glomus intraradices</name>
    <dbReference type="NCBI Taxonomy" id="747089"/>
    <lineage>
        <taxon>Eukaryota</taxon>
        <taxon>Fungi</taxon>
        <taxon>Fungi incertae sedis</taxon>
        <taxon>Mucoromycota</taxon>
        <taxon>Glomeromycotina</taxon>
        <taxon>Glomeromycetes</taxon>
        <taxon>Glomerales</taxon>
        <taxon>Glomeraceae</taxon>
        <taxon>Rhizophagus</taxon>
    </lineage>
</organism>
<proteinExistence type="predicted"/>
<sequence length="77" mass="9277">MKSRKDVRHIEKKSYSCSLYKHPRIRTYWTGYVLSFARDGYACMLNLCPDEYSLFYNFFFSIGEDGLYGNLEFRFVM</sequence>
<accession>U9UJN7</accession>
<reference evidence="1" key="1">
    <citation type="submission" date="2013-07" db="EMBL/GenBank/DDBJ databases">
        <title>The genome of an arbuscular mycorrhizal fungus provides insights into the evolution of the oldest plant symbiosis.</title>
        <authorList>
            <consortium name="DOE Joint Genome Institute"/>
            <person name="Tisserant E."/>
            <person name="Malbreil M."/>
            <person name="Kuo A."/>
            <person name="Kohler A."/>
            <person name="Symeonidi A."/>
            <person name="Balestrini R."/>
            <person name="Charron P."/>
            <person name="Duensing N."/>
            <person name="Frei-dit-Frey N."/>
            <person name="Gianinazzi-Pearson V."/>
            <person name="Gilbert B."/>
            <person name="Handa Y."/>
            <person name="Hijri M."/>
            <person name="Kaul R."/>
            <person name="Kawaguchi M."/>
            <person name="Krajinski F."/>
            <person name="Lammers P."/>
            <person name="Lapierre D."/>
            <person name="Masclaux F.G."/>
            <person name="Murat C."/>
            <person name="Morin E."/>
            <person name="Ndikumana S."/>
            <person name="Pagni M."/>
            <person name="Petitpierre D."/>
            <person name="Requena N."/>
            <person name="Rosikiewicz P."/>
            <person name="Riley R."/>
            <person name="Saito K."/>
            <person name="San Clemente H."/>
            <person name="Shapiro H."/>
            <person name="van Tuinen D."/>
            <person name="Becard G."/>
            <person name="Bonfante P."/>
            <person name="Paszkowski U."/>
            <person name="Shachar-Hill Y."/>
            <person name="Young J.P."/>
            <person name="Sanders I.R."/>
            <person name="Henrissat B."/>
            <person name="Rensing S.A."/>
            <person name="Grigoriev I.V."/>
            <person name="Corradi N."/>
            <person name="Roux C."/>
            <person name="Martin F."/>
        </authorList>
    </citation>
    <scope>NUCLEOTIDE SEQUENCE</scope>
    <source>
        <strain evidence="1">DAOM 197198</strain>
    </source>
</reference>
<gene>
    <name evidence="1" type="ORF">GLOINDRAFT_127454</name>
</gene>
<name>U9UJN7_RHIID</name>
<dbReference type="STRING" id="747089.U9UJN7"/>
<dbReference type="HOGENOM" id="CLU_2639314_0_0_1"/>